<accession>A0ABU4H5M8</accession>
<dbReference type="SMART" id="SM00060">
    <property type="entry name" value="FN3"/>
    <property type="match status" value="5"/>
</dbReference>
<evidence type="ECO:0000256" key="2">
    <source>
        <dbReference type="ARBA" id="ARBA00023326"/>
    </source>
</evidence>
<dbReference type="PANTHER" id="PTHR43118:SF1">
    <property type="entry name" value="RHAMNOGALACTURONAN LYASE (EUROFUNG)"/>
    <property type="match status" value="1"/>
</dbReference>
<sequence length="2114" mass="222033">MLTTGGTVPYVSARADGATRPADHAPTPRSPRRGLRLAAIAGATAVVAALITATPAAAALPPAEDGAWRFDFGTATSPVAEGYQQVLTTSLYAAEKGWGITLPEGSTLFDRNRTGNRTPADPLAEDFVAGTNWGFQLDELPVGDYDVTVTIGDALAGTSGTNATVSLEGVAQTRLTTGGAATTTETFRTTVEDGQLTVGFTGTGLGAYVNGLVVAPVVPATPADLTTTRVAWNGVDLTWSPADGAASYRVLRADVEGDTTGEFSELAETTDPAYTDGSVVEGGSYAYAVVAVSAYDRASDATAEVRSGVIPELVAPAAPGDLAVAQVTREAVVLTWSAVPNGDEYVVERAGADGVFAPLAKVTAPGYADAADTAQQWTYRVTARNQAGSSPASAPVTSSAYAAPAPLPQGDVVTFDFGSGQVADGALPVTSSTAYSAEWGYGFSTAPTSATPDVDRGGDDALRGDFVAAAGATFQADLGAGDYSVRLVSGDAEAPTTTTVTAEGITKVLANPQTAGSYLDMSFTIALVDGTLTLAFAGDAPVVNGLTITRLPARVAGAITTAYVTGDSTVQTYDPIAYAPQAGWGQMIDRFFADDIAFANHAIGGRSSKNFITQGRLDEVLRSIRPGDYLFVQFGHNDATQGVDDRYASPEDYKEYLRVYVEGARQRGATPILVTPVSRRSFNAETGQFNVSFPEYVAKMTELAVEEGVLLVDLSASSREYLDEIGPEAAKAVFLHVDPGVFPNRPAGTVDDTHFQEYGAIQMARLVAQDVAGLDTPLAAKVADIEPPAEVPAAPQNLVAGAISNGGATLQWDASPTADIYKIYRQAVADPAPEWTLVGMVTQTSSIVQGLAEGTGYRYRVIAVNGRGESEPSPTVTFTTKQAQYKYDFQLAGNPLMAGYTEVNPNTAYTAARGYGFLNTLAANAGRDRGAAEGSNDLVRDFVLPGDSSTFALDVPNGTYSVKTFSGDWIGSTRTTFRIEGKEAGTGNAGRGAVNETLRGPFLVTDGQLNVEAYGAAAGTRLNGLEITPILLGPVGLEVVDVNADPAAPSVSLEWDAEPGLTWNVYRQSPFDAKPVLVAAVDEPAFVDTTARVGLDFEYHVTAVDQTALESVPSATVEVSFVDPDIAAPAAPTGLTVDKIEKNAVQLSWAQPLGADYHLAFRSEVEGERGELVGFADASTYTDTGVLTTIPYYYTVVAVNAGGAGAASAQLKTAAVTVLQRQAEYLDRAPAAVSTDAGNLVSWRMLGTDPDSVAFHVYRDGTRVTTAPITDSSNYLDEAGDAASVYFVTKVLDGVETTETDPFAVQAGDYRSVALDKPADAYAKDGQPYGYRANDVSVGDVDGDGQYELIVKWDPTNSKDNSSGGYTGNVYLDAYRLDGTRLWRIDLGVNIRAGAHYTQFQVFDYDGDGRAEVMAKTADGTIDGVGQPIGNAGADHRNSSGYVLSGPEFLTVFEGATGAAVDTVDYVPARGDVGAWGDAYGNRVDRFLAATAYLDGEHPSAVFSRGYYTRAVVAAYDFDGAQLTERWVLDSNEAGNEGLYGMGNHNLSVADVDGDAKDEIVFGSATIDDDGGLLYSTGLGHGDAIHVSDLVPSNPGLEVFAAHEDMGRSENRGATMRDARTGEILWDIPADRDTGRAASGDIDPRYEGAEGWAVGGDAAWNSREGYLMSADGERIGSRIPAANFLAWFDGDPLREIVDHEFDDGPRTGVPTIAKWNWETQTAEPILRADGALSNNDTKGTPNLQADLFGDWREEIAWRSADSSELRIYSTTDETDLRIRTLMHDPVYRLSVAWQNTGYNQPPQTSFFLGDGMATPPAPRIAVTGDPSGASDTTPPVLSGLPQDGALLPSTATFTVGVTADDPESGVRNLDIAFDGEPVAPGQTIELDGLVGTHTLSVNAVNHDGLVTQASVQLLVFDDEGATAAPGRGILSSNSGWEDGLHDGTFTVSMNLWHGVNGAVYKLYENGTLISTKLLDANSPQAQVSTVDVTGKPNGTYVYTGELINAAGWTATSSVTVKVKDAAPAAPVLSHDNNRDKDGNYTVTANLWWGTNGTAYRLYENGVMIDEQSLTAASPNAQRAQTAIAGRAPGTYVYVAEFANAAGSTSSKPITVTVR</sequence>
<dbReference type="CDD" id="cd01821">
    <property type="entry name" value="Rhamnogalacturan_acetylesterase_like"/>
    <property type="match status" value="1"/>
</dbReference>
<keyword evidence="4" id="KW-1133">Transmembrane helix</keyword>
<reference evidence="6 7" key="1">
    <citation type="submission" date="2023-11" db="EMBL/GenBank/DDBJ databases">
        <title>Draft genome sequence of Microbacterium arthrosphaerae JCM 30492.</title>
        <authorList>
            <person name="Zhang G."/>
            <person name="Ding Y."/>
        </authorList>
    </citation>
    <scope>NUCLEOTIDE SEQUENCE [LARGE SCALE GENOMIC DNA]</scope>
    <source>
        <strain evidence="6 7">JCM 30492</strain>
    </source>
</reference>
<comment type="caution">
    <text evidence="6">The sequence shown here is derived from an EMBL/GenBank/DDBJ whole genome shotgun (WGS) entry which is preliminary data.</text>
</comment>
<gene>
    <name evidence="6" type="ORF">R8Z58_14700</name>
</gene>
<evidence type="ECO:0000313" key="6">
    <source>
        <dbReference type="EMBL" id="MDW4574027.1"/>
    </source>
</evidence>
<keyword evidence="2" id="KW-0624">Polysaccharide degradation</keyword>
<dbReference type="CDD" id="cd00063">
    <property type="entry name" value="FN3"/>
    <property type="match status" value="2"/>
</dbReference>
<name>A0ABU4H5M8_9MICO</name>
<dbReference type="SUPFAM" id="SSF69318">
    <property type="entry name" value="Integrin alpha N-terminal domain"/>
    <property type="match status" value="1"/>
</dbReference>
<dbReference type="Pfam" id="PF21348">
    <property type="entry name" value="RGL11_C"/>
    <property type="match status" value="1"/>
</dbReference>
<evidence type="ECO:0000256" key="1">
    <source>
        <dbReference type="ARBA" id="ARBA00023295"/>
    </source>
</evidence>
<dbReference type="SUPFAM" id="SSF52266">
    <property type="entry name" value="SGNH hydrolase"/>
    <property type="match status" value="1"/>
</dbReference>
<dbReference type="SUPFAM" id="SSF49785">
    <property type="entry name" value="Galactose-binding domain-like"/>
    <property type="match status" value="3"/>
</dbReference>
<evidence type="ECO:0000259" key="5">
    <source>
        <dbReference type="PROSITE" id="PS50853"/>
    </source>
</evidence>
<dbReference type="InterPro" id="IPR034641">
    <property type="entry name" value="RGL11"/>
</dbReference>
<dbReference type="SUPFAM" id="SSF49265">
    <property type="entry name" value="Fibronectin type III"/>
    <property type="match status" value="2"/>
</dbReference>
<dbReference type="RefSeq" id="WP_318354530.1">
    <property type="nucleotide sequence ID" value="NZ_JAWQEV010000005.1"/>
</dbReference>
<dbReference type="InterPro" id="IPR003961">
    <property type="entry name" value="FN3_dom"/>
</dbReference>
<evidence type="ECO:0000313" key="7">
    <source>
        <dbReference type="Proteomes" id="UP001283109"/>
    </source>
</evidence>
<dbReference type="InterPro" id="IPR001087">
    <property type="entry name" value="GDSL"/>
</dbReference>
<proteinExistence type="predicted"/>
<dbReference type="InterPro" id="IPR028994">
    <property type="entry name" value="Integrin_alpha_N"/>
</dbReference>
<feature type="domain" description="Fibronectin type-III" evidence="5">
    <location>
        <begin position="221"/>
        <end position="313"/>
    </location>
</feature>
<protein>
    <submittedName>
        <fullName evidence="6">Fibronectin type III domain-containing protein</fullName>
    </submittedName>
</protein>
<feature type="region of interest" description="Disordered" evidence="3">
    <location>
        <begin position="12"/>
        <end position="33"/>
    </location>
</feature>
<dbReference type="InterPro" id="IPR037459">
    <property type="entry name" value="RhgT-like"/>
</dbReference>
<dbReference type="PROSITE" id="PS50853">
    <property type="entry name" value="FN3"/>
    <property type="match status" value="3"/>
</dbReference>
<dbReference type="Gene3D" id="2.60.40.10">
    <property type="entry name" value="Immunoglobulins"/>
    <property type="match status" value="8"/>
</dbReference>
<dbReference type="Gene3D" id="3.40.50.1110">
    <property type="entry name" value="SGNH hydrolase"/>
    <property type="match status" value="1"/>
</dbReference>
<dbReference type="InterPro" id="IPR049366">
    <property type="entry name" value="RGL11_C"/>
</dbReference>
<dbReference type="SUPFAM" id="SSF81296">
    <property type="entry name" value="E set domains"/>
    <property type="match status" value="2"/>
</dbReference>
<dbReference type="InterPro" id="IPR041624">
    <property type="entry name" value="RGI_lyase"/>
</dbReference>
<dbReference type="EMBL" id="JAWQEV010000005">
    <property type="protein sequence ID" value="MDW4574027.1"/>
    <property type="molecule type" value="Genomic_DNA"/>
</dbReference>
<dbReference type="Pfam" id="PF00657">
    <property type="entry name" value="Lipase_GDSL"/>
    <property type="match status" value="1"/>
</dbReference>
<keyword evidence="4" id="KW-0812">Transmembrane</keyword>
<dbReference type="InterPro" id="IPR049033">
    <property type="entry name" value="AGA-YXIM_GBD"/>
</dbReference>
<feature type="domain" description="Fibronectin type-III" evidence="5">
    <location>
        <begin position="1131"/>
        <end position="1221"/>
    </location>
</feature>
<dbReference type="Pfam" id="PF21254">
    <property type="entry name" value="AGA-YXIM_GBD"/>
    <property type="match status" value="3"/>
</dbReference>
<dbReference type="PANTHER" id="PTHR43118">
    <property type="entry name" value="RHAMNOGALACTURONAN LYASE (EUROFUNG)"/>
    <property type="match status" value="1"/>
</dbReference>
<evidence type="ECO:0000256" key="3">
    <source>
        <dbReference type="SAM" id="MobiDB-lite"/>
    </source>
</evidence>
<dbReference type="InterPro" id="IPR008979">
    <property type="entry name" value="Galactose-bd-like_sf"/>
</dbReference>
<dbReference type="Pfam" id="PF18370">
    <property type="entry name" value="RGI_lyase"/>
    <property type="match status" value="1"/>
</dbReference>
<keyword evidence="1" id="KW-0378">Hydrolase</keyword>
<dbReference type="InterPro" id="IPR036514">
    <property type="entry name" value="SGNH_hydro_sf"/>
</dbReference>
<keyword evidence="4" id="KW-0472">Membrane</keyword>
<feature type="domain" description="Fibronectin type-III" evidence="5">
    <location>
        <begin position="794"/>
        <end position="883"/>
    </location>
</feature>
<dbReference type="InterPro" id="IPR036116">
    <property type="entry name" value="FN3_sf"/>
</dbReference>
<dbReference type="Proteomes" id="UP001283109">
    <property type="component" value="Unassembled WGS sequence"/>
</dbReference>
<dbReference type="Pfam" id="PF00041">
    <property type="entry name" value="fn3"/>
    <property type="match status" value="1"/>
</dbReference>
<dbReference type="Gene3D" id="2.60.120.430">
    <property type="entry name" value="Galactose-binding lectin"/>
    <property type="match status" value="3"/>
</dbReference>
<keyword evidence="7" id="KW-1185">Reference proteome</keyword>
<keyword evidence="2" id="KW-0119">Carbohydrate metabolism</keyword>
<feature type="transmembrane region" description="Helical" evidence="4">
    <location>
        <begin position="37"/>
        <end position="60"/>
    </location>
</feature>
<evidence type="ECO:0000256" key="4">
    <source>
        <dbReference type="SAM" id="Phobius"/>
    </source>
</evidence>
<dbReference type="InterPro" id="IPR013783">
    <property type="entry name" value="Ig-like_fold"/>
</dbReference>
<dbReference type="InterPro" id="IPR014756">
    <property type="entry name" value="Ig_E-set"/>
</dbReference>
<keyword evidence="1" id="KW-0326">Glycosidase</keyword>
<organism evidence="6 7">
    <name type="scientific">Microbacterium arthrosphaerae</name>
    <dbReference type="NCBI Taxonomy" id="792652"/>
    <lineage>
        <taxon>Bacteria</taxon>
        <taxon>Bacillati</taxon>
        <taxon>Actinomycetota</taxon>
        <taxon>Actinomycetes</taxon>
        <taxon>Micrococcales</taxon>
        <taxon>Microbacteriaceae</taxon>
        <taxon>Microbacterium</taxon>
    </lineage>
</organism>
<dbReference type="CDD" id="cd10318">
    <property type="entry name" value="RGL11"/>
    <property type="match status" value="1"/>
</dbReference>